<keyword evidence="1" id="KW-0472">Membrane</keyword>
<keyword evidence="1" id="KW-0812">Transmembrane</keyword>
<feature type="transmembrane region" description="Helical" evidence="1">
    <location>
        <begin position="7"/>
        <end position="25"/>
    </location>
</feature>
<reference evidence="2" key="1">
    <citation type="submission" date="2020-07" db="EMBL/GenBank/DDBJ databases">
        <title>Genome sequence and genetic diversity analysis of an under-domesticated orphan crop, white fonio (Digitaria exilis).</title>
        <authorList>
            <person name="Bennetzen J.L."/>
            <person name="Chen S."/>
            <person name="Ma X."/>
            <person name="Wang X."/>
            <person name="Yssel A.E.J."/>
            <person name="Chaluvadi S.R."/>
            <person name="Johnson M."/>
            <person name="Gangashetty P."/>
            <person name="Hamidou F."/>
            <person name="Sanogo M.D."/>
            <person name="Zwaenepoel A."/>
            <person name="Wallace J."/>
            <person name="Van De Peer Y."/>
            <person name="Van Deynze A."/>
        </authorList>
    </citation>
    <scope>NUCLEOTIDE SEQUENCE</scope>
    <source>
        <tissue evidence="2">Leaves</tissue>
    </source>
</reference>
<keyword evidence="1" id="KW-1133">Transmembrane helix</keyword>
<feature type="transmembrane region" description="Helical" evidence="1">
    <location>
        <begin position="31"/>
        <end position="60"/>
    </location>
</feature>
<protein>
    <submittedName>
        <fullName evidence="2">Uncharacterized protein</fullName>
    </submittedName>
</protein>
<accession>A0A835AIM1</accession>
<dbReference type="Proteomes" id="UP000636709">
    <property type="component" value="Unassembled WGS sequence"/>
</dbReference>
<dbReference type="AlphaFoldDB" id="A0A835AIM1"/>
<organism evidence="2 3">
    <name type="scientific">Digitaria exilis</name>
    <dbReference type="NCBI Taxonomy" id="1010633"/>
    <lineage>
        <taxon>Eukaryota</taxon>
        <taxon>Viridiplantae</taxon>
        <taxon>Streptophyta</taxon>
        <taxon>Embryophyta</taxon>
        <taxon>Tracheophyta</taxon>
        <taxon>Spermatophyta</taxon>
        <taxon>Magnoliopsida</taxon>
        <taxon>Liliopsida</taxon>
        <taxon>Poales</taxon>
        <taxon>Poaceae</taxon>
        <taxon>PACMAD clade</taxon>
        <taxon>Panicoideae</taxon>
        <taxon>Panicodae</taxon>
        <taxon>Paniceae</taxon>
        <taxon>Anthephorinae</taxon>
        <taxon>Digitaria</taxon>
    </lineage>
</organism>
<sequence>MINSGTLLISAAWSVIVIIIIHNSQDTDDDLFLTAGGPACAVVAFFAFLVGVSLVLLALVADRFPRASRIGVAVATKLSRYLVGPGW</sequence>
<name>A0A835AIM1_9POAL</name>
<comment type="caution">
    <text evidence="2">The sequence shown here is derived from an EMBL/GenBank/DDBJ whole genome shotgun (WGS) entry which is preliminary data.</text>
</comment>
<proteinExistence type="predicted"/>
<keyword evidence="3" id="KW-1185">Reference proteome</keyword>
<dbReference type="EMBL" id="JACEFO010002479">
    <property type="protein sequence ID" value="KAF8658709.1"/>
    <property type="molecule type" value="Genomic_DNA"/>
</dbReference>
<evidence type="ECO:0000313" key="2">
    <source>
        <dbReference type="EMBL" id="KAF8658709.1"/>
    </source>
</evidence>
<gene>
    <name evidence="2" type="ORF">HU200_059185</name>
</gene>
<evidence type="ECO:0000256" key="1">
    <source>
        <dbReference type="SAM" id="Phobius"/>
    </source>
</evidence>
<evidence type="ECO:0000313" key="3">
    <source>
        <dbReference type="Proteomes" id="UP000636709"/>
    </source>
</evidence>